<dbReference type="EMBL" id="CATQJL010000305">
    <property type="protein sequence ID" value="CAJ0601890.1"/>
    <property type="molecule type" value="Genomic_DNA"/>
</dbReference>
<feature type="chain" id="PRO_5041279124" evidence="2">
    <location>
        <begin position="16"/>
        <end position="228"/>
    </location>
</feature>
<feature type="compositionally biased region" description="Low complexity" evidence="1">
    <location>
        <begin position="78"/>
        <end position="164"/>
    </location>
</feature>
<dbReference type="AlphaFoldDB" id="A0AA36H160"/>
<evidence type="ECO:0000313" key="3">
    <source>
        <dbReference type="EMBL" id="CAJ0601890.1"/>
    </source>
</evidence>
<accession>A0AA36H160</accession>
<feature type="compositionally biased region" description="Low complexity" evidence="1">
    <location>
        <begin position="195"/>
        <end position="228"/>
    </location>
</feature>
<dbReference type="Proteomes" id="UP001176961">
    <property type="component" value="Unassembled WGS sequence"/>
</dbReference>
<keyword evidence="4" id="KW-1185">Reference proteome</keyword>
<feature type="signal peptide" evidence="2">
    <location>
        <begin position="1"/>
        <end position="15"/>
    </location>
</feature>
<feature type="region of interest" description="Disordered" evidence="1">
    <location>
        <begin position="54"/>
        <end position="228"/>
    </location>
</feature>
<reference evidence="3" key="1">
    <citation type="submission" date="2023-07" db="EMBL/GenBank/DDBJ databases">
        <authorList>
            <consortium name="CYATHOMIX"/>
        </authorList>
    </citation>
    <scope>NUCLEOTIDE SEQUENCE</scope>
    <source>
        <strain evidence="3">N/A</strain>
    </source>
</reference>
<evidence type="ECO:0000256" key="2">
    <source>
        <dbReference type="SAM" id="SignalP"/>
    </source>
</evidence>
<gene>
    <name evidence="3" type="ORF">CYNAS_LOCUS13873</name>
</gene>
<name>A0AA36H160_CYLNA</name>
<keyword evidence="2" id="KW-0732">Signal</keyword>
<comment type="caution">
    <text evidence="3">The sequence shown here is derived from an EMBL/GenBank/DDBJ whole genome shotgun (WGS) entry which is preliminary data.</text>
</comment>
<evidence type="ECO:0000313" key="4">
    <source>
        <dbReference type="Proteomes" id="UP001176961"/>
    </source>
</evidence>
<protein>
    <submittedName>
        <fullName evidence="3">Uncharacterized protein</fullName>
    </submittedName>
</protein>
<sequence length="228" mass="24885">MKICILVSLTATAIAFPSQINSASSEESLASQYERYNFNNYQNDLNNGQIFPSNPFGGQNGGFQDNQRQGIRFGNQEGYGYPRGSQQSGGRRFGQQQNGNRQGWGQQQQNGGNPWFGNQQLNGNNQQLGQQQQNGGYPQFGNQQDGAPNPFFGQNQQNGGNFNPRDGQALEGGLFQGLQNRDFPIGQGTVSGSFQQGNNGQPQQNQDLNQFPFGGQSQQSGFASNNKV</sequence>
<proteinExistence type="predicted"/>
<organism evidence="3 4">
    <name type="scientific">Cylicocyclus nassatus</name>
    <name type="common">Nematode worm</name>
    <dbReference type="NCBI Taxonomy" id="53992"/>
    <lineage>
        <taxon>Eukaryota</taxon>
        <taxon>Metazoa</taxon>
        <taxon>Ecdysozoa</taxon>
        <taxon>Nematoda</taxon>
        <taxon>Chromadorea</taxon>
        <taxon>Rhabditida</taxon>
        <taxon>Rhabditina</taxon>
        <taxon>Rhabditomorpha</taxon>
        <taxon>Strongyloidea</taxon>
        <taxon>Strongylidae</taxon>
        <taxon>Cylicocyclus</taxon>
    </lineage>
</organism>
<evidence type="ECO:0000256" key="1">
    <source>
        <dbReference type="SAM" id="MobiDB-lite"/>
    </source>
</evidence>